<dbReference type="CDD" id="cd02248">
    <property type="entry name" value="Peptidase_C1A"/>
    <property type="match status" value="1"/>
</dbReference>
<evidence type="ECO:0000259" key="4">
    <source>
        <dbReference type="SMART" id="SM00645"/>
    </source>
</evidence>
<protein>
    <submittedName>
        <fullName evidence="6">Peptidase C1 and/or Inhibitor I29 domain containing protein</fullName>
    </submittedName>
</protein>
<name>A0A482VQC2_ASBVE</name>
<dbReference type="STRING" id="1661398.A0A482VQC2"/>
<dbReference type="InterPro" id="IPR013201">
    <property type="entry name" value="Prot_inhib_I29"/>
</dbReference>
<feature type="domain" description="Peptidase C1A papain C-terminal" evidence="4">
    <location>
        <begin position="86"/>
        <end position="302"/>
    </location>
</feature>
<dbReference type="AlphaFoldDB" id="A0A482VQC2"/>
<dbReference type="Pfam" id="PF00112">
    <property type="entry name" value="Peptidase_C1"/>
    <property type="match status" value="1"/>
</dbReference>
<dbReference type="SUPFAM" id="SSF54001">
    <property type="entry name" value="Cysteine proteinases"/>
    <property type="match status" value="1"/>
</dbReference>
<sequence length="304" mass="34409">MLQTDYNKVYTSPAQEASRFQIFKDNLNLIKEHNDKYNRGLVSYKLGITPFADMNEDDFSTYSNKPQQKSPPDAKASASPKRHVFVAATKDWRDEQVITKVRDQTFSCASSWAFAAAAAIESNLAIENGRLYTLSPQNLIDCVNNEGVDTCKSGSVKNAFHYVRSKGIMTEAEYPYTAHQDVCSFVSNKSVTNIVTYREVPSGSEEQLQEVVSDTGLVAAAIHATRHFFLYKGGHFYDTTCNSDVRRLNYAVLVVGYNYEERNEYWILKNSMGKRWGIDGYMHLARNRENNCGIATAAYYPVFH</sequence>
<dbReference type="GO" id="GO:0006508">
    <property type="term" value="P:proteolysis"/>
    <property type="evidence" value="ECO:0007669"/>
    <property type="project" value="InterPro"/>
</dbReference>
<proteinExistence type="inferred from homology"/>
<evidence type="ECO:0000313" key="6">
    <source>
        <dbReference type="EMBL" id="RZC34876.1"/>
    </source>
</evidence>
<gene>
    <name evidence="6" type="ORF">BDFB_004059</name>
</gene>
<dbReference type="InterPro" id="IPR039417">
    <property type="entry name" value="Peptidase_C1A_papain-like"/>
</dbReference>
<dbReference type="InterPro" id="IPR013128">
    <property type="entry name" value="Peptidase_C1A"/>
</dbReference>
<dbReference type="OrthoDB" id="10253408at2759"/>
<evidence type="ECO:0000256" key="3">
    <source>
        <dbReference type="SAM" id="MobiDB-lite"/>
    </source>
</evidence>
<dbReference type="InterPro" id="IPR000668">
    <property type="entry name" value="Peptidase_C1A_C"/>
</dbReference>
<dbReference type="Pfam" id="PF08246">
    <property type="entry name" value="Inhibitor_I29"/>
    <property type="match status" value="1"/>
</dbReference>
<feature type="region of interest" description="Disordered" evidence="3">
    <location>
        <begin position="58"/>
        <end position="80"/>
    </location>
</feature>
<feature type="compositionally biased region" description="Polar residues" evidence="3">
    <location>
        <begin position="60"/>
        <end position="70"/>
    </location>
</feature>
<dbReference type="SMART" id="SM00848">
    <property type="entry name" value="Inhibitor_I29"/>
    <property type="match status" value="1"/>
</dbReference>
<dbReference type="GO" id="GO:0008234">
    <property type="term" value="F:cysteine-type peptidase activity"/>
    <property type="evidence" value="ECO:0007669"/>
    <property type="project" value="InterPro"/>
</dbReference>
<feature type="domain" description="Cathepsin propeptide inhibitor" evidence="5">
    <location>
        <begin position="3"/>
        <end position="59"/>
    </location>
</feature>
<dbReference type="Gene3D" id="3.90.70.10">
    <property type="entry name" value="Cysteine proteinases"/>
    <property type="match status" value="1"/>
</dbReference>
<reference evidence="6 7" key="1">
    <citation type="submission" date="2017-03" db="EMBL/GenBank/DDBJ databases">
        <title>Genome of the blue death feigning beetle - Asbolus verrucosus.</title>
        <authorList>
            <person name="Rider S.D."/>
        </authorList>
    </citation>
    <scope>NUCLEOTIDE SEQUENCE [LARGE SCALE GENOMIC DNA]</scope>
    <source>
        <strain evidence="6">Butters</strain>
        <tissue evidence="6">Head and leg muscle</tissue>
    </source>
</reference>
<evidence type="ECO:0000256" key="2">
    <source>
        <dbReference type="ARBA" id="ARBA00023157"/>
    </source>
</evidence>
<evidence type="ECO:0000256" key="1">
    <source>
        <dbReference type="ARBA" id="ARBA00008455"/>
    </source>
</evidence>
<evidence type="ECO:0000313" key="7">
    <source>
        <dbReference type="Proteomes" id="UP000292052"/>
    </source>
</evidence>
<dbReference type="InterPro" id="IPR038765">
    <property type="entry name" value="Papain-like_cys_pep_sf"/>
</dbReference>
<comment type="caution">
    <text evidence="6">The sequence shown here is derived from an EMBL/GenBank/DDBJ whole genome shotgun (WGS) entry which is preliminary data.</text>
</comment>
<dbReference type="EMBL" id="QDEB01076031">
    <property type="protein sequence ID" value="RZC34876.1"/>
    <property type="molecule type" value="Genomic_DNA"/>
</dbReference>
<dbReference type="SMART" id="SM00645">
    <property type="entry name" value="Pept_C1"/>
    <property type="match status" value="1"/>
</dbReference>
<keyword evidence="2" id="KW-1015">Disulfide bond</keyword>
<comment type="similarity">
    <text evidence="1">Belongs to the peptidase C1 family.</text>
</comment>
<dbReference type="Proteomes" id="UP000292052">
    <property type="component" value="Unassembled WGS sequence"/>
</dbReference>
<dbReference type="PANTHER" id="PTHR12411">
    <property type="entry name" value="CYSTEINE PROTEASE FAMILY C1-RELATED"/>
    <property type="match status" value="1"/>
</dbReference>
<accession>A0A482VQC2</accession>
<organism evidence="6 7">
    <name type="scientific">Asbolus verrucosus</name>
    <name type="common">Desert ironclad beetle</name>
    <dbReference type="NCBI Taxonomy" id="1661398"/>
    <lineage>
        <taxon>Eukaryota</taxon>
        <taxon>Metazoa</taxon>
        <taxon>Ecdysozoa</taxon>
        <taxon>Arthropoda</taxon>
        <taxon>Hexapoda</taxon>
        <taxon>Insecta</taxon>
        <taxon>Pterygota</taxon>
        <taxon>Neoptera</taxon>
        <taxon>Endopterygota</taxon>
        <taxon>Coleoptera</taxon>
        <taxon>Polyphaga</taxon>
        <taxon>Cucujiformia</taxon>
        <taxon>Tenebrionidae</taxon>
        <taxon>Pimeliinae</taxon>
        <taxon>Asbolus</taxon>
    </lineage>
</organism>
<dbReference type="FunFam" id="3.90.70.10:FF:000332">
    <property type="entry name" value="Cathepsin L1"/>
    <property type="match status" value="1"/>
</dbReference>
<evidence type="ECO:0000259" key="5">
    <source>
        <dbReference type="SMART" id="SM00848"/>
    </source>
</evidence>
<keyword evidence="7" id="KW-1185">Reference proteome</keyword>